<evidence type="ECO:0000313" key="7">
    <source>
        <dbReference type="Proteomes" id="UP000029585"/>
    </source>
</evidence>
<evidence type="ECO:0000256" key="4">
    <source>
        <dbReference type="RuleBase" id="RU003880"/>
    </source>
</evidence>
<dbReference type="EC" id="1.8.1.9" evidence="4"/>
<comment type="similarity">
    <text evidence="1 4">Belongs to the class-II pyridine nucleotide-disulfide oxidoreductase family.</text>
</comment>
<dbReference type="InterPro" id="IPR036188">
    <property type="entry name" value="FAD/NAD-bd_sf"/>
</dbReference>
<dbReference type="InterPro" id="IPR023753">
    <property type="entry name" value="FAD/NAD-binding_dom"/>
</dbReference>
<evidence type="ECO:0000256" key="3">
    <source>
        <dbReference type="ARBA" id="ARBA00023002"/>
    </source>
</evidence>
<comment type="catalytic activity">
    <reaction evidence="4">
        <text>[thioredoxin]-dithiol + NADP(+) = [thioredoxin]-disulfide + NADPH + H(+)</text>
        <dbReference type="Rhea" id="RHEA:20345"/>
        <dbReference type="Rhea" id="RHEA-COMP:10698"/>
        <dbReference type="Rhea" id="RHEA-COMP:10700"/>
        <dbReference type="ChEBI" id="CHEBI:15378"/>
        <dbReference type="ChEBI" id="CHEBI:29950"/>
        <dbReference type="ChEBI" id="CHEBI:50058"/>
        <dbReference type="ChEBI" id="CHEBI:57783"/>
        <dbReference type="ChEBI" id="CHEBI:58349"/>
        <dbReference type="EC" id="1.8.1.9"/>
    </reaction>
</comment>
<evidence type="ECO:0000256" key="2">
    <source>
        <dbReference type="ARBA" id="ARBA00022630"/>
    </source>
</evidence>
<comment type="cofactor">
    <cofactor evidence="4">
        <name>FAD</name>
        <dbReference type="ChEBI" id="CHEBI:57692"/>
    </cofactor>
</comment>
<dbReference type="InterPro" id="IPR050097">
    <property type="entry name" value="Ferredoxin-NADP_redctase_2"/>
</dbReference>
<gene>
    <name evidence="6" type="ORF">HMPREF9460_01470</name>
</gene>
<comment type="caution">
    <text evidence="6">The sequence shown here is derived from an EMBL/GenBank/DDBJ whole genome shotgun (WGS) entry which is preliminary data.</text>
</comment>
<dbReference type="PANTHER" id="PTHR48105">
    <property type="entry name" value="THIOREDOXIN REDUCTASE 1-RELATED-RELATED"/>
    <property type="match status" value="1"/>
</dbReference>
<proteinExistence type="inferred from homology"/>
<dbReference type="eggNOG" id="COG0492">
    <property type="taxonomic scope" value="Bacteria"/>
</dbReference>
<organism evidence="6 7">
    <name type="scientific">Flavonifractor plautii 1_3_50AFAA</name>
    <dbReference type="NCBI Taxonomy" id="742738"/>
    <lineage>
        <taxon>Bacteria</taxon>
        <taxon>Bacillati</taxon>
        <taxon>Bacillota</taxon>
        <taxon>Clostridia</taxon>
        <taxon>Eubacteriales</taxon>
        <taxon>Oscillospiraceae</taxon>
        <taxon>Flavonifractor</taxon>
    </lineage>
</organism>
<keyword evidence="4" id="KW-0676">Redox-active center</keyword>
<evidence type="ECO:0000259" key="5">
    <source>
        <dbReference type="Pfam" id="PF07992"/>
    </source>
</evidence>
<dbReference type="NCBIfam" id="TIGR01292">
    <property type="entry name" value="TRX_reduct"/>
    <property type="match status" value="1"/>
</dbReference>
<dbReference type="PATRIC" id="fig|742738.3.peg.1516"/>
<dbReference type="AlphaFoldDB" id="A0A096B9A0"/>
<evidence type="ECO:0000313" key="6">
    <source>
        <dbReference type="EMBL" id="KGF56003.1"/>
    </source>
</evidence>
<keyword evidence="3 4" id="KW-0560">Oxidoreductase</keyword>
<dbReference type="EMBL" id="ADLO01000052">
    <property type="protein sequence ID" value="KGF56003.1"/>
    <property type="molecule type" value="Genomic_DNA"/>
</dbReference>
<keyword evidence="7" id="KW-1185">Reference proteome</keyword>
<sequence length="314" mass="33861">MGVKHYDVIVIGGGPGGYTAALYCARSGRSVAVLEKLSAGGQMATTDRIDNYPGFEEGIDGFELGERMERQAWRFGVSTVYGEVRSVELAGRPKRIESTEGSFEAEAVILATGAFPRELGLPDEQALRGRGVAYCAACDGMLYRGKTVVVNGGGNTAVGDALYLAKLCKKVYLVHRRDELRASAVYRDALRENGVEILWNSRITALRKEKRLTGVEVEDLRTGARRELFCDGLFVAIGRVPDTALFAGQVELDPSGYIVADETTRTSVPGVFAVGDARTKAVRQIVTAVADGAVAAHYAEEFLLEDAVKDKNLS</sequence>
<dbReference type="GO" id="GO:0004791">
    <property type="term" value="F:thioredoxin-disulfide reductase (NADPH) activity"/>
    <property type="evidence" value="ECO:0007669"/>
    <property type="project" value="UniProtKB-UniRule"/>
</dbReference>
<dbReference type="GeneID" id="63973383"/>
<keyword evidence="2 4" id="KW-0285">Flavoprotein</keyword>
<dbReference type="HOGENOM" id="CLU_031864_5_1_9"/>
<name>A0A096B9A0_FLAPL</name>
<dbReference type="InterPro" id="IPR005982">
    <property type="entry name" value="Thioredox_Rdtase"/>
</dbReference>
<reference evidence="6 7" key="1">
    <citation type="submission" date="2011-08" db="EMBL/GenBank/DDBJ databases">
        <title>The Genome Sequence of Clostridium orbiscindens 1_3_50AFAA.</title>
        <authorList>
            <consortium name="The Broad Institute Genome Sequencing Platform"/>
            <person name="Earl A."/>
            <person name="Ward D."/>
            <person name="Feldgarden M."/>
            <person name="Gevers D."/>
            <person name="Daigneault M."/>
            <person name="Strauss J."/>
            <person name="Allen-Vercoe E."/>
            <person name="Young S.K."/>
            <person name="Zeng Q."/>
            <person name="Gargeya S."/>
            <person name="Fitzgerald M."/>
            <person name="Haas B."/>
            <person name="Abouelleil A."/>
            <person name="Alvarado L."/>
            <person name="Arachchi H.M."/>
            <person name="Berlin A."/>
            <person name="Brown A."/>
            <person name="Chapman S.B."/>
            <person name="Chen Z."/>
            <person name="Dunbar C."/>
            <person name="Freedman E."/>
            <person name="Gearin G."/>
            <person name="Gellesch M."/>
            <person name="Goldberg J."/>
            <person name="Griggs A."/>
            <person name="Gujja S."/>
            <person name="Heiman D."/>
            <person name="Howarth C."/>
            <person name="Larson L."/>
            <person name="Lui A."/>
            <person name="MacDonald P.J.P."/>
            <person name="Montmayeur A."/>
            <person name="Murphy C."/>
            <person name="Neiman D."/>
            <person name="Pearson M."/>
            <person name="Priest M."/>
            <person name="Roberts A."/>
            <person name="Saif S."/>
            <person name="Shea T."/>
            <person name="Shenoy N."/>
            <person name="Sisk P."/>
            <person name="Stolte C."/>
            <person name="Sykes S."/>
            <person name="Wortman J."/>
            <person name="Nusbaum C."/>
            <person name="Birren B."/>
        </authorList>
    </citation>
    <scope>NUCLEOTIDE SEQUENCE [LARGE SCALE GENOMIC DNA]</scope>
    <source>
        <strain evidence="6 7">1_3_50AFAA</strain>
    </source>
</reference>
<protein>
    <recommendedName>
        <fullName evidence="4">Thioredoxin reductase</fullName>
        <ecNumber evidence="4">1.8.1.9</ecNumber>
    </recommendedName>
</protein>
<dbReference type="RefSeq" id="WP_007489371.1">
    <property type="nucleotide sequence ID" value="NZ_KN174162.1"/>
</dbReference>
<dbReference type="PRINTS" id="PR00469">
    <property type="entry name" value="PNDRDTASEII"/>
</dbReference>
<dbReference type="Proteomes" id="UP000029585">
    <property type="component" value="Unassembled WGS sequence"/>
</dbReference>
<dbReference type="Pfam" id="PF07992">
    <property type="entry name" value="Pyr_redox_2"/>
    <property type="match status" value="1"/>
</dbReference>
<dbReference type="SUPFAM" id="SSF51905">
    <property type="entry name" value="FAD/NAD(P)-binding domain"/>
    <property type="match status" value="1"/>
</dbReference>
<dbReference type="Gene3D" id="3.50.50.60">
    <property type="entry name" value="FAD/NAD(P)-binding domain"/>
    <property type="match status" value="2"/>
</dbReference>
<feature type="domain" description="FAD/NAD(P)-binding" evidence="5">
    <location>
        <begin position="6"/>
        <end position="292"/>
    </location>
</feature>
<dbReference type="PRINTS" id="PR00368">
    <property type="entry name" value="FADPNR"/>
</dbReference>
<dbReference type="GO" id="GO:0019430">
    <property type="term" value="P:removal of superoxide radicals"/>
    <property type="evidence" value="ECO:0007669"/>
    <property type="project" value="UniProtKB-UniRule"/>
</dbReference>
<evidence type="ECO:0000256" key="1">
    <source>
        <dbReference type="ARBA" id="ARBA00009333"/>
    </source>
</evidence>
<accession>A0A096B9A0</accession>
<dbReference type="GO" id="GO:0005737">
    <property type="term" value="C:cytoplasm"/>
    <property type="evidence" value="ECO:0007669"/>
    <property type="project" value="InterPro"/>
</dbReference>
<keyword evidence="4" id="KW-0274">FAD</keyword>
<comment type="subunit">
    <text evidence="4">Homodimer.</text>
</comment>